<organism evidence="1 2">
    <name type="scientific">Caballeronia choica</name>
    <dbReference type="NCBI Taxonomy" id="326476"/>
    <lineage>
        <taxon>Bacteria</taxon>
        <taxon>Pseudomonadati</taxon>
        <taxon>Pseudomonadota</taxon>
        <taxon>Betaproteobacteria</taxon>
        <taxon>Burkholderiales</taxon>
        <taxon>Burkholderiaceae</taxon>
        <taxon>Caballeronia</taxon>
    </lineage>
</organism>
<proteinExistence type="predicted"/>
<gene>
    <name evidence="1" type="ORF">AWB68_02749</name>
</gene>
<name>A0A158IJX5_9BURK</name>
<sequence length="33" mass="3616">MRHTAPLKDIARVAMPQGIKDRRDALALVAGPF</sequence>
<reference evidence="1" key="1">
    <citation type="submission" date="2016-01" db="EMBL/GenBank/DDBJ databases">
        <authorList>
            <person name="Peeters C."/>
        </authorList>
    </citation>
    <scope>NUCLEOTIDE SEQUENCE [LARGE SCALE GENOMIC DNA]</scope>
    <source>
        <strain evidence="1">LMG 22940</strain>
    </source>
</reference>
<keyword evidence="2" id="KW-1185">Reference proteome</keyword>
<dbReference type="AlphaFoldDB" id="A0A158IJX5"/>
<accession>A0A158IJX5</accession>
<protein>
    <submittedName>
        <fullName evidence="1">Uncharacterized protein</fullName>
    </submittedName>
</protein>
<dbReference type="EMBL" id="FCON02000024">
    <property type="protein sequence ID" value="SAL56559.1"/>
    <property type="molecule type" value="Genomic_DNA"/>
</dbReference>
<dbReference type="Proteomes" id="UP000054770">
    <property type="component" value="Unassembled WGS sequence"/>
</dbReference>
<evidence type="ECO:0000313" key="1">
    <source>
        <dbReference type="EMBL" id="SAL56559.1"/>
    </source>
</evidence>
<comment type="caution">
    <text evidence="1">The sequence shown here is derived from an EMBL/GenBank/DDBJ whole genome shotgun (WGS) entry which is preliminary data.</text>
</comment>
<evidence type="ECO:0000313" key="2">
    <source>
        <dbReference type="Proteomes" id="UP000054770"/>
    </source>
</evidence>